<dbReference type="eggNOG" id="COG4471">
    <property type="taxonomic scope" value="Bacteria"/>
</dbReference>
<comment type="caution">
    <text evidence="2">The sequence shown here is derived from an EMBL/GenBank/DDBJ whole genome shotgun (WGS) entry which is preliminary data.</text>
</comment>
<dbReference type="HOGENOM" id="CLU_159890_1_0_9"/>
<name>U2S7Z8_9BACL</name>
<dbReference type="RefSeq" id="WP_021753286.1">
    <property type="nucleotide sequence ID" value="NZ_KI271856.1"/>
</dbReference>
<evidence type="ECO:0000313" key="2">
    <source>
        <dbReference type="EMBL" id="ERK58927.1"/>
    </source>
</evidence>
<dbReference type="Pfam" id="PF09902">
    <property type="entry name" value="DUF2129"/>
    <property type="match status" value="1"/>
</dbReference>
<protein>
    <submittedName>
        <fullName evidence="2">Uncharacterized protein</fullName>
    </submittedName>
</protein>
<accession>U2S7Z8</accession>
<organism evidence="2 3">
    <name type="scientific">Gemella bergeri ATCC 700627</name>
    <dbReference type="NCBI Taxonomy" id="1321820"/>
    <lineage>
        <taxon>Bacteria</taxon>
        <taxon>Bacillati</taxon>
        <taxon>Bacillota</taxon>
        <taxon>Bacilli</taxon>
        <taxon>Bacillales</taxon>
        <taxon>Gemellaceae</taxon>
        <taxon>Gemella</taxon>
    </lineage>
</organism>
<reference evidence="2 3" key="1">
    <citation type="submission" date="2013-08" db="EMBL/GenBank/DDBJ databases">
        <authorList>
            <person name="Weinstock G."/>
            <person name="Sodergren E."/>
            <person name="Wylie T."/>
            <person name="Fulton L."/>
            <person name="Fulton R."/>
            <person name="Fronick C."/>
            <person name="O'Laughlin M."/>
            <person name="Godfrey J."/>
            <person name="Miner T."/>
            <person name="Herter B."/>
            <person name="Appelbaum E."/>
            <person name="Cordes M."/>
            <person name="Lek S."/>
            <person name="Wollam A."/>
            <person name="Pepin K.H."/>
            <person name="Palsikar V.B."/>
            <person name="Mitreva M."/>
            <person name="Wilson R.K."/>
        </authorList>
    </citation>
    <scope>NUCLEOTIDE SEQUENCE [LARGE SCALE GENOMIC DNA]</scope>
    <source>
        <strain evidence="2 3">ATCC 700627</strain>
    </source>
</reference>
<dbReference type="AlphaFoldDB" id="U2S7Z8"/>
<dbReference type="EMBL" id="AWVP01000041">
    <property type="protein sequence ID" value="ERK58927.1"/>
    <property type="molecule type" value="Genomic_DNA"/>
</dbReference>
<proteinExistence type="predicted"/>
<dbReference type="PATRIC" id="fig|1321820.3.peg.631"/>
<sequence>MELFEKERRGIYVYFKSFKDLNKLEKYGNFISYSKRGRYACIYVDESRLESIIADLKKKKFVKKIELSQMSDLHLSFEHLDKNLSLSQG</sequence>
<dbReference type="Proteomes" id="UP000016637">
    <property type="component" value="Unassembled WGS sequence"/>
</dbReference>
<dbReference type="InterPro" id="IPR016979">
    <property type="entry name" value="DUF2129"/>
</dbReference>
<evidence type="ECO:0000313" key="3">
    <source>
        <dbReference type="Proteomes" id="UP000016637"/>
    </source>
</evidence>
<keyword evidence="1" id="KW-0963">Cytoplasm</keyword>
<evidence type="ECO:0000256" key="1">
    <source>
        <dbReference type="ARBA" id="ARBA00022490"/>
    </source>
</evidence>
<keyword evidence="3" id="KW-1185">Reference proteome</keyword>
<gene>
    <name evidence="2" type="ORF">HMPREF1983_00645</name>
</gene>